<organism evidence="1 2">
    <name type="scientific">Trapa incisa</name>
    <dbReference type="NCBI Taxonomy" id="236973"/>
    <lineage>
        <taxon>Eukaryota</taxon>
        <taxon>Viridiplantae</taxon>
        <taxon>Streptophyta</taxon>
        <taxon>Embryophyta</taxon>
        <taxon>Tracheophyta</taxon>
        <taxon>Spermatophyta</taxon>
        <taxon>Magnoliopsida</taxon>
        <taxon>eudicotyledons</taxon>
        <taxon>Gunneridae</taxon>
        <taxon>Pentapetalae</taxon>
        <taxon>rosids</taxon>
        <taxon>malvids</taxon>
        <taxon>Myrtales</taxon>
        <taxon>Lythraceae</taxon>
        <taxon>Trapa</taxon>
    </lineage>
</organism>
<dbReference type="AlphaFoldDB" id="A0AAN7GSY8"/>
<name>A0AAN7GSY8_9MYRT</name>
<sequence length="148" mass="17050">MEWCKNPKMHKYPSRDGLEFISREGGLLDLWDIFLRILKIHNGLIIIPTDPLPFQLYVCVSCRQNSSCLKGKILMTSQPVSNFPYICKNHREGSRCGKYWGCSFPEQLGFLLPTHCFIWGRAELRGWSSMQIVQKLFNGVPLSMPIIS</sequence>
<comment type="caution">
    <text evidence="1">The sequence shown here is derived from an EMBL/GenBank/DDBJ whole genome shotgun (WGS) entry which is preliminary data.</text>
</comment>
<evidence type="ECO:0000313" key="1">
    <source>
        <dbReference type="EMBL" id="KAK4742092.1"/>
    </source>
</evidence>
<protein>
    <submittedName>
        <fullName evidence="1">Uncharacterized protein</fullName>
    </submittedName>
</protein>
<gene>
    <name evidence="1" type="ORF">SAY87_000093</name>
</gene>
<reference evidence="1 2" key="1">
    <citation type="journal article" date="2023" name="Hortic Res">
        <title>Pangenome of water caltrop reveals structural variations and asymmetric subgenome divergence after allopolyploidization.</title>
        <authorList>
            <person name="Zhang X."/>
            <person name="Chen Y."/>
            <person name="Wang L."/>
            <person name="Yuan Y."/>
            <person name="Fang M."/>
            <person name="Shi L."/>
            <person name="Lu R."/>
            <person name="Comes H.P."/>
            <person name="Ma Y."/>
            <person name="Chen Y."/>
            <person name="Huang G."/>
            <person name="Zhou Y."/>
            <person name="Zheng Z."/>
            <person name="Qiu Y."/>
        </authorList>
    </citation>
    <scope>NUCLEOTIDE SEQUENCE [LARGE SCALE GENOMIC DNA]</scope>
    <source>
        <tissue evidence="1">Roots</tissue>
    </source>
</reference>
<proteinExistence type="predicted"/>
<evidence type="ECO:0000313" key="2">
    <source>
        <dbReference type="Proteomes" id="UP001345219"/>
    </source>
</evidence>
<keyword evidence="2" id="KW-1185">Reference proteome</keyword>
<dbReference type="Proteomes" id="UP001345219">
    <property type="component" value="Chromosome 1"/>
</dbReference>
<dbReference type="EMBL" id="JAXIOK010000023">
    <property type="protein sequence ID" value="KAK4742092.1"/>
    <property type="molecule type" value="Genomic_DNA"/>
</dbReference>
<accession>A0AAN7GSY8</accession>